<dbReference type="RefSeq" id="XP_059600592.1">
    <property type="nucleotide sequence ID" value="XM_059747532.1"/>
</dbReference>
<accession>A0AAJ8DYP4</accession>
<protein>
    <submittedName>
        <fullName evidence="1">Uncharacterized protein</fullName>
    </submittedName>
</protein>
<organism evidence="1">
    <name type="scientific">Aspergillus niger</name>
    <dbReference type="NCBI Taxonomy" id="5061"/>
    <lineage>
        <taxon>Eukaryota</taxon>
        <taxon>Fungi</taxon>
        <taxon>Dikarya</taxon>
        <taxon>Ascomycota</taxon>
        <taxon>Pezizomycotina</taxon>
        <taxon>Eurotiomycetes</taxon>
        <taxon>Eurotiomycetidae</taxon>
        <taxon>Eurotiales</taxon>
        <taxon>Aspergillaceae</taxon>
        <taxon>Aspergillus</taxon>
        <taxon>Aspergillus subgen. Circumdati</taxon>
    </lineage>
</organism>
<reference evidence="1" key="1">
    <citation type="submission" date="2025-02" db="EMBL/GenBank/DDBJ databases">
        <authorList>
            <consortium name="NCBI Genome Project"/>
        </authorList>
    </citation>
    <scope>NUCLEOTIDE SEQUENCE</scope>
</reference>
<reference evidence="1" key="2">
    <citation type="submission" date="2025-08" db="UniProtKB">
        <authorList>
            <consortium name="RefSeq"/>
        </authorList>
    </citation>
    <scope>IDENTIFICATION</scope>
</reference>
<dbReference type="GeneID" id="84590919"/>
<gene>
    <name evidence="1" type="ORF">An04g05400</name>
</gene>
<evidence type="ECO:0000313" key="1">
    <source>
        <dbReference type="RefSeq" id="XP_059600592.1"/>
    </source>
</evidence>
<dbReference type="KEGG" id="ang:An04g05400"/>
<proteinExistence type="predicted"/>
<sequence>MDHISAVLEHSDLTIASLMSSLGMNSAMRCEAACDGCLHLRKHDFGVYSPASHILISKAALGKNVIESSQNCQIHRLVILGTDLGAGKSCDQIQLGNFYQISFGPAGMSGLFSHDIRSLASERIAPRRCPSYCRYAAFSRLMVTSDQSFPRKPVNHEAVAGATATSTVHWRGRLARTGSYPGVLFLCFRAKNHRDFVVASAGVGVCPGITLAGYPIRRSLPTYLDETAMMISTRHVQQQYIHSIRRE</sequence>
<dbReference type="VEuPathDB" id="FungiDB:An04g05400"/>
<name>A0AAJ8DYP4_ASPNG</name>
<dbReference type="AlphaFoldDB" id="A0AAJ8DYP4"/>